<organism evidence="2 3">
    <name type="scientific">Luteimonas galliterrae</name>
    <dbReference type="NCBI Taxonomy" id="2940486"/>
    <lineage>
        <taxon>Bacteria</taxon>
        <taxon>Pseudomonadati</taxon>
        <taxon>Pseudomonadota</taxon>
        <taxon>Gammaproteobacteria</taxon>
        <taxon>Lysobacterales</taxon>
        <taxon>Lysobacteraceae</taxon>
        <taxon>Luteimonas</taxon>
    </lineage>
</organism>
<protein>
    <recommendedName>
        <fullName evidence="4">Cytochrome c domain-containing protein</fullName>
    </recommendedName>
</protein>
<evidence type="ECO:0000313" key="3">
    <source>
        <dbReference type="Proteomes" id="UP001431217"/>
    </source>
</evidence>
<reference evidence="2 3" key="1">
    <citation type="submission" date="2022-05" db="EMBL/GenBank/DDBJ databases">
        <title>Luteimonas sp. SX5, whole genome shotgun sequencing project.</title>
        <authorList>
            <person name="Zhao G."/>
            <person name="Shen L."/>
        </authorList>
    </citation>
    <scope>NUCLEOTIDE SEQUENCE [LARGE SCALE GENOMIC DNA]</scope>
    <source>
        <strain evidence="2 3">SX5</strain>
    </source>
</reference>
<feature type="region of interest" description="Disordered" evidence="1">
    <location>
        <begin position="118"/>
        <end position="145"/>
    </location>
</feature>
<name>A0ABT0MK22_9GAMM</name>
<dbReference type="RefSeq" id="WP_249474592.1">
    <property type="nucleotide sequence ID" value="NZ_JAMBEP010000002.1"/>
</dbReference>
<keyword evidence="3" id="KW-1185">Reference proteome</keyword>
<proteinExistence type="predicted"/>
<accession>A0ABT0MK22</accession>
<sequence>MRGIDFFRGRETILSPNRLAEAMADGLARTISAYSAASPLFKPDVMRSLSLLALGAIAALSGCGADSSYAGGKQPTAAATPFRQSLSEEDLLARGEYLIRTTGCNDCHTAGYAEQQGNVDKSQWLTGSPMGTRGRGAPPTPPICA</sequence>
<gene>
    <name evidence="2" type="ORF">M2650_11300</name>
</gene>
<evidence type="ECO:0008006" key="4">
    <source>
        <dbReference type="Google" id="ProtNLM"/>
    </source>
</evidence>
<dbReference type="EMBL" id="JAMBEP010000002">
    <property type="protein sequence ID" value="MCL1635210.1"/>
    <property type="molecule type" value="Genomic_DNA"/>
</dbReference>
<evidence type="ECO:0000313" key="2">
    <source>
        <dbReference type="EMBL" id="MCL1635210.1"/>
    </source>
</evidence>
<evidence type="ECO:0000256" key="1">
    <source>
        <dbReference type="SAM" id="MobiDB-lite"/>
    </source>
</evidence>
<dbReference type="Proteomes" id="UP001431217">
    <property type="component" value="Unassembled WGS sequence"/>
</dbReference>
<comment type="caution">
    <text evidence="2">The sequence shown here is derived from an EMBL/GenBank/DDBJ whole genome shotgun (WGS) entry which is preliminary data.</text>
</comment>